<dbReference type="PANTHER" id="PTHR24279:SF120">
    <property type="entry name" value="CYTOCHROME P450"/>
    <property type="match status" value="1"/>
</dbReference>
<evidence type="ECO:0000256" key="5">
    <source>
        <dbReference type="ARBA" id="ARBA00023002"/>
    </source>
</evidence>
<dbReference type="PRINTS" id="PR00463">
    <property type="entry name" value="EP450I"/>
</dbReference>
<reference evidence="9" key="1">
    <citation type="submission" date="2018-12" db="EMBL/GenBank/DDBJ databases">
        <title>Acute toxicity and transcriptional modulation of Bisphenol A and its structural analogues on ecdysone-mediated pathway in the brackish water flea Diaphanosoma celebensis.</title>
        <authorList>
            <person name="In S."/>
            <person name="Yoon H.-W."/>
            <person name="Yoo J.-W."/>
            <person name="Cho H."/>
            <person name="Kim R.-O."/>
            <person name="Lee Y.-M."/>
        </authorList>
    </citation>
    <scope>NUCLEOTIDE SEQUENCE</scope>
</reference>
<gene>
    <name evidence="9" type="primary">CYP314</name>
</gene>
<proteinExistence type="evidence at transcript level"/>
<name>A0A6B7GB98_9CRUS</name>
<sequence>MPLSVIVKIWTFIVPLIWKLFKIAFSLDWVFTLFENPPKASAAAKKTLNVSEPRNFDSIPGPWPSLPIIGTQWLYMWFGPYQLHKLHFANEDKYAKYGAIVKEHYLWNYPIVHLYDKNDIEEVLKYPSKFPLRPALEAQCIYRKSHPERYKSVGLVNAQGLEWQNLRSKLISDLARPTIIEHTIKQTNIIADQFIDQVRCSIVKDSNTVPLFERLIYRFTLEGIVAIVLDQQLGSLRDEDSPMVEKLMLDTDKLFEVCHDTMYGLPLWKYFPSKAYNQLVECEDIIYDVFAGYVEQAMKKMPDYNSDLGHSILKRIVAAEGVDIRDKIATLIDIVSGGIDSTGNAIIFLLFNILSNERARTEVYREVDEVLSTGTLLTTEILQQMPYLKACVIESLRLSPVAPNVARLLEKDFVFQNYHVPAGTLVVCETGVVGWQEHHYENPRQFFPEGGMEGGRNKILFFPVPLGVGGGRCRGKGVADQEMRVVRAKLLQNFDIEFLEPLETIYKFLISPKGPVKVTVKDRF</sequence>
<evidence type="ECO:0000256" key="6">
    <source>
        <dbReference type="ARBA" id="ARBA00023004"/>
    </source>
</evidence>
<evidence type="ECO:0000256" key="8">
    <source>
        <dbReference type="PIRSR" id="PIRSR602401-1"/>
    </source>
</evidence>
<keyword evidence="7" id="KW-0503">Monooxygenase</keyword>
<keyword evidence="4 8" id="KW-0479">Metal-binding</keyword>
<dbReference type="Pfam" id="PF00067">
    <property type="entry name" value="p450"/>
    <property type="match status" value="1"/>
</dbReference>
<dbReference type="PRINTS" id="PR00385">
    <property type="entry name" value="P450"/>
</dbReference>
<feature type="binding site" description="axial binding residue" evidence="8">
    <location>
        <position position="473"/>
    </location>
    <ligand>
        <name>heme</name>
        <dbReference type="ChEBI" id="CHEBI:30413"/>
    </ligand>
    <ligandPart>
        <name>Fe</name>
        <dbReference type="ChEBI" id="CHEBI:18248"/>
    </ligandPart>
</feature>
<dbReference type="InterPro" id="IPR036396">
    <property type="entry name" value="Cyt_P450_sf"/>
</dbReference>
<dbReference type="GO" id="GO:0020037">
    <property type="term" value="F:heme binding"/>
    <property type="evidence" value="ECO:0007669"/>
    <property type="project" value="InterPro"/>
</dbReference>
<dbReference type="AlphaFoldDB" id="A0A6B7GB98"/>
<dbReference type="CDD" id="cd11054">
    <property type="entry name" value="CYP24A1-like"/>
    <property type="match status" value="1"/>
</dbReference>
<evidence type="ECO:0000313" key="9">
    <source>
        <dbReference type="EMBL" id="QBR98234.1"/>
    </source>
</evidence>
<evidence type="ECO:0000256" key="3">
    <source>
        <dbReference type="ARBA" id="ARBA00022617"/>
    </source>
</evidence>
<comment type="similarity">
    <text evidence="2">Belongs to the cytochrome P450 family.</text>
</comment>
<dbReference type="PANTHER" id="PTHR24279">
    <property type="entry name" value="CYTOCHROME P450"/>
    <property type="match status" value="1"/>
</dbReference>
<dbReference type="Gene3D" id="1.10.630.10">
    <property type="entry name" value="Cytochrome P450"/>
    <property type="match status" value="1"/>
</dbReference>
<dbReference type="GO" id="GO:0016705">
    <property type="term" value="F:oxidoreductase activity, acting on paired donors, with incorporation or reduction of molecular oxygen"/>
    <property type="evidence" value="ECO:0007669"/>
    <property type="project" value="InterPro"/>
</dbReference>
<dbReference type="InterPro" id="IPR001128">
    <property type="entry name" value="Cyt_P450"/>
</dbReference>
<dbReference type="SUPFAM" id="SSF48264">
    <property type="entry name" value="Cytochrome P450"/>
    <property type="match status" value="1"/>
</dbReference>
<evidence type="ECO:0000256" key="4">
    <source>
        <dbReference type="ARBA" id="ARBA00022723"/>
    </source>
</evidence>
<comment type="cofactor">
    <cofactor evidence="1 8">
        <name>heme</name>
        <dbReference type="ChEBI" id="CHEBI:30413"/>
    </cofactor>
</comment>
<dbReference type="EMBL" id="MK336427">
    <property type="protein sequence ID" value="QBR98234.1"/>
    <property type="molecule type" value="mRNA"/>
</dbReference>
<dbReference type="InterPro" id="IPR002401">
    <property type="entry name" value="Cyt_P450_E_grp-I"/>
</dbReference>
<organism evidence="9">
    <name type="scientific">Diaphanosoma celebensis</name>
    <dbReference type="NCBI Taxonomy" id="2184134"/>
    <lineage>
        <taxon>Eukaryota</taxon>
        <taxon>Metazoa</taxon>
        <taxon>Ecdysozoa</taxon>
        <taxon>Arthropoda</taxon>
        <taxon>Crustacea</taxon>
        <taxon>Branchiopoda</taxon>
        <taxon>Diplostraca</taxon>
        <taxon>Cladocera</taxon>
        <taxon>Ctenopoda</taxon>
        <taxon>Sididae</taxon>
        <taxon>Diaphanosoma</taxon>
    </lineage>
</organism>
<keyword evidence="5" id="KW-0560">Oxidoreductase</keyword>
<dbReference type="InterPro" id="IPR050479">
    <property type="entry name" value="CYP11_CYP27_families"/>
</dbReference>
<protein>
    <submittedName>
        <fullName evidence="9">Cytochrome P450 314 family</fullName>
    </submittedName>
</protein>
<evidence type="ECO:0000256" key="1">
    <source>
        <dbReference type="ARBA" id="ARBA00001971"/>
    </source>
</evidence>
<accession>A0A6B7GB98</accession>
<evidence type="ECO:0000256" key="2">
    <source>
        <dbReference type="ARBA" id="ARBA00010617"/>
    </source>
</evidence>
<evidence type="ECO:0000256" key="7">
    <source>
        <dbReference type="ARBA" id="ARBA00023033"/>
    </source>
</evidence>
<keyword evidence="3 8" id="KW-0349">Heme</keyword>
<dbReference type="GO" id="GO:0004497">
    <property type="term" value="F:monooxygenase activity"/>
    <property type="evidence" value="ECO:0007669"/>
    <property type="project" value="UniProtKB-KW"/>
</dbReference>
<keyword evidence="6 8" id="KW-0408">Iron</keyword>
<dbReference type="GO" id="GO:0005506">
    <property type="term" value="F:iron ion binding"/>
    <property type="evidence" value="ECO:0007669"/>
    <property type="project" value="InterPro"/>
</dbReference>